<dbReference type="GO" id="GO:0005874">
    <property type="term" value="C:microtubule"/>
    <property type="evidence" value="ECO:0007669"/>
    <property type="project" value="UniProtKB-KW"/>
</dbReference>
<keyword evidence="10" id="KW-1185">Reference proteome</keyword>
<comment type="similarity">
    <text evidence="6">Belongs to the TRAFAC class myosin-kinesin ATPase superfamily. Kinesin family. KIN-12 subfamily.</text>
</comment>
<dbReference type="GO" id="GO:0005524">
    <property type="term" value="F:ATP binding"/>
    <property type="evidence" value="ECO:0007669"/>
    <property type="project" value="UniProtKB-UniRule"/>
</dbReference>
<sequence>MERALQGNVTCLKQENAQTLSWLGHPETRFTFDHIACEMISQEKLFKVAGLPMVENCMSGYNSCMFAYGQTGSGKTYTMMGNIHEIDGNLNDDCGMTPRIFEYLFTRISMEEECQRDEKLRYSCKCSFLEIYNEQITDLLEPSSTNLQRRYGERCIC</sequence>
<dbReference type="InterPro" id="IPR001752">
    <property type="entry name" value="Kinesin_motor_dom"/>
</dbReference>
<evidence type="ECO:0000259" key="8">
    <source>
        <dbReference type="PROSITE" id="PS50067"/>
    </source>
</evidence>
<dbReference type="PANTHER" id="PTHR37739:SF18">
    <property type="entry name" value="KINESIN-LIKE PROTEIN KIN-12C"/>
    <property type="match status" value="1"/>
</dbReference>
<keyword evidence="5 7" id="KW-0505">Motor protein</keyword>
<dbReference type="GO" id="GO:0003777">
    <property type="term" value="F:microtubule motor activity"/>
    <property type="evidence" value="ECO:0007669"/>
    <property type="project" value="InterPro"/>
</dbReference>
<evidence type="ECO:0000313" key="10">
    <source>
        <dbReference type="Proteomes" id="UP000230069"/>
    </source>
</evidence>
<accession>A0A2G5D385</accession>
<dbReference type="AlphaFoldDB" id="A0A2G5D385"/>
<name>A0A2G5D385_AQUCA</name>
<evidence type="ECO:0000256" key="5">
    <source>
        <dbReference type="ARBA" id="ARBA00023175"/>
    </source>
</evidence>
<dbReference type="InterPro" id="IPR036961">
    <property type="entry name" value="Kinesin_motor_dom_sf"/>
</dbReference>
<dbReference type="GO" id="GO:0007018">
    <property type="term" value="P:microtubule-based movement"/>
    <property type="evidence" value="ECO:0007669"/>
    <property type="project" value="InterPro"/>
</dbReference>
<dbReference type="SMART" id="SM00129">
    <property type="entry name" value="KISc"/>
    <property type="match status" value="1"/>
</dbReference>
<keyword evidence="3 7" id="KW-0067">ATP-binding</keyword>
<keyword evidence="4" id="KW-0175">Coiled coil</keyword>
<organism evidence="9 10">
    <name type="scientific">Aquilegia coerulea</name>
    <name type="common">Rocky mountain columbine</name>
    <dbReference type="NCBI Taxonomy" id="218851"/>
    <lineage>
        <taxon>Eukaryota</taxon>
        <taxon>Viridiplantae</taxon>
        <taxon>Streptophyta</taxon>
        <taxon>Embryophyta</taxon>
        <taxon>Tracheophyta</taxon>
        <taxon>Spermatophyta</taxon>
        <taxon>Magnoliopsida</taxon>
        <taxon>Ranunculales</taxon>
        <taxon>Ranunculaceae</taxon>
        <taxon>Thalictroideae</taxon>
        <taxon>Aquilegia</taxon>
    </lineage>
</organism>
<feature type="binding site" evidence="7">
    <location>
        <begin position="69"/>
        <end position="76"/>
    </location>
    <ligand>
        <name>ATP</name>
        <dbReference type="ChEBI" id="CHEBI:30616"/>
    </ligand>
</feature>
<dbReference type="InterPro" id="IPR027417">
    <property type="entry name" value="P-loop_NTPase"/>
</dbReference>
<dbReference type="Pfam" id="PF00225">
    <property type="entry name" value="Kinesin"/>
    <property type="match status" value="1"/>
</dbReference>
<keyword evidence="1" id="KW-0493">Microtubule</keyword>
<gene>
    <name evidence="9" type="ORF">AQUCO_02900076v1</name>
</gene>
<dbReference type="SUPFAM" id="SSF52540">
    <property type="entry name" value="P-loop containing nucleoside triphosphate hydrolases"/>
    <property type="match status" value="1"/>
</dbReference>
<keyword evidence="2 7" id="KW-0547">Nucleotide-binding</keyword>
<dbReference type="GO" id="GO:0008017">
    <property type="term" value="F:microtubule binding"/>
    <property type="evidence" value="ECO:0007669"/>
    <property type="project" value="InterPro"/>
</dbReference>
<evidence type="ECO:0000256" key="6">
    <source>
        <dbReference type="ARBA" id="ARBA00034488"/>
    </source>
</evidence>
<evidence type="ECO:0000256" key="3">
    <source>
        <dbReference type="ARBA" id="ARBA00022840"/>
    </source>
</evidence>
<evidence type="ECO:0000256" key="1">
    <source>
        <dbReference type="ARBA" id="ARBA00022701"/>
    </source>
</evidence>
<evidence type="ECO:0000256" key="2">
    <source>
        <dbReference type="ARBA" id="ARBA00022741"/>
    </source>
</evidence>
<dbReference type="Gene3D" id="3.40.850.10">
    <property type="entry name" value="Kinesin motor domain"/>
    <property type="match status" value="1"/>
</dbReference>
<proteinExistence type="inferred from homology"/>
<dbReference type="OrthoDB" id="3176171at2759"/>
<evidence type="ECO:0000313" key="9">
    <source>
        <dbReference type="EMBL" id="PIA37974.1"/>
    </source>
</evidence>
<protein>
    <recommendedName>
        <fullName evidence="8">Kinesin motor domain-containing protein</fullName>
    </recommendedName>
</protein>
<reference evidence="9 10" key="1">
    <citation type="submission" date="2017-09" db="EMBL/GenBank/DDBJ databases">
        <title>WGS assembly of Aquilegia coerulea Goldsmith.</title>
        <authorList>
            <person name="Hodges S."/>
            <person name="Kramer E."/>
            <person name="Nordborg M."/>
            <person name="Tomkins J."/>
            <person name="Borevitz J."/>
            <person name="Derieg N."/>
            <person name="Yan J."/>
            <person name="Mihaltcheva S."/>
            <person name="Hayes R.D."/>
            <person name="Rokhsar D."/>
        </authorList>
    </citation>
    <scope>NUCLEOTIDE SEQUENCE [LARGE SCALE GENOMIC DNA]</scope>
    <source>
        <strain evidence="10">cv. Goldsmith</strain>
    </source>
</reference>
<feature type="domain" description="Kinesin motor" evidence="8">
    <location>
        <begin position="1"/>
        <end position="157"/>
    </location>
</feature>
<evidence type="ECO:0000256" key="7">
    <source>
        <dbReference type="PROSITE-ProRule" id="PRU00283"/>
    </source>
</evidence>
<dbReference type="Proteomes" id="UP000230069">
    <property type="component" value="Unassembled WGS sequence"/>
</dbReference>
<dbReference type="EMBL" id="KZ305046">
    <property type="protein sequence ID" value="PIA37974.1"/>
    <property type="molecule type" value="Genomic_DNA"/>
</dbReference>
<evidence type="ECO:0000256" key="4">
    <source>
        <dbReference type="ARBA" id="ARBA00023054"/>
    </source>
</evidence>
<dbReference type="PANTHER" id="PTHR37739">
    <property type="entry name" value="KINESIN-LIKE PROTEIN KIN-12D"/>
    <property type="match status" value="1"/>
</dbReference>
<dbReference type="InterPro" id="IPR044986">
    <property type="entry name" value="KIF15/KIN-12"/>
</dbReference>
<dbReference type="PROSITE" id="PS50067">
    <property type="entry name" value="KINESIN_MOTOR_2"/>
    <property type="match status" value="1"/>
</dbReference>